<dbReference type="GO" id="GO:0005576">
    <property type="term" value="C:extracellular region"/>
    <property type="evidence" value="ECO:0007669"/>
    <property type="project" value="InterPro"/>
</dbReference>
<gene>
    <name evidence="2" type="ORF">KP79_PYT12600</name>
</gene>
<evidence type="ECO:0000256" key="1">
    <source>
        <dbReference type="ARBA" id="ARBA00010090"/>
    </source>
</evidence>
<dbReference type="Pfam" id="PF05461">
    <property type="entry name" value="ApoL"/>
    <property type="match status" value="1"/>
</dbReference>
<dbReference type="InterPro" id="IPR008405">
    <property type="entry name" value="ApoL"/>
</dbReference>
<protein>
    <recommendedName>
        <fullName evidence="4">Apolipoprotein L3</fullName>
    </recommendedName>
</protein>
<evidence type="ECO:0000313" key="3">
    <source>
        <dbReference type="Proteomes" id="UP000242188"/>
    </source>
</evidence>
<keyword evidence="3" id="KW-1185">Reference proteome</keyword>
<evidence type="ECO:0008006" key="4">
    <source>
        <dbReference type="Google" id="ProtNLM"/>
    </source>
</evidence>
<comment type="caution">
    <text evidence="2">The sequence shown here is derived from an EMBL/GenBank/DDBJ whole genome shotgun (WGS) entry which is preliminary data.</text>
</comment>
<organism evidence="2 3">
    <name type="scientific">Mizuhopecten yessoensis</name>
    <name type="common">Japanese scallop</name>
    <name type="synonym">Patinopecten yessoensis</name>
    <dbReference type="NCBI Taxonomy" id="6573"/>
    <lineage>
        <taxon>Eukaryota</taxon>
        <taxon>Metazoa</taxon>
        <taxon>Spiralia</taxon>
        <taxon>Lophotrochozoa</taxon>
        <taxon>Mollusca</taxon>
        <taxon>Bivalvia</taxon>
        <taxon>Autobranchia</taxon>
        <taxon>Pteriomorphia</taxon>
        <taxon>Pectinida</taxon>
        <taxon>Pectinoidea</taxon>
        <taxon>Pectinidae</taxon>
        <taxon>Mizuhopecten</taxon>
    </lineage>
</organism>
<dbReference type="GO" id="GO:0016020">
    <property type="term" value="C:membrane"/>
    <property type="evidence" value="ECO:0007669"/>
    <property type="project" value="TreeGrafter"/>
</dbReference>
<evidence type="ECO:0000313" key="2">
    <source>
        <dbReference type="EMBL" id="OWF43809.1"/>
    </source>
</evidence>
<dbReference type="EMBL" id="NEDP02004995">
    <property type="protein sequence ID" value="OWF43809.1"/>
    <property type="molecule type" value="Genomic_DNA"/>
</dbReference>
<comment type="similarity">
    <text evidence="1">Belongs to the apolipoprotein L family.</text>
</comment>
<proteinExistence type="inferred from homology"/>
<dbReference type="GO" id="GO:0042157">
    <property type="term" value="P:lipoprotein metabolic process"/>
    <property type="evidence" value="ECO:0007669"/>
    <property type="project" value="InterPro"/>
</dbReference>
<reference evidence="2 3" key="1">
    <citation type="journal article" date="2017" name="Nat. Ecol. Evol.">
        <title>Scallop genome provides insights into evolution of bilaterian karyotype and development.</title>
        <authorList>
            <person name="Wang S."/>
            <person name="Zhang J."/>
            <person name="Jiao W."/>
            <person name="Li J."/>
            <person name="Xun X."/>
            <person name="Sun Y."/>
            <person name="Guo X."/>
            <person name="Huan P."/>
            <person name="Dong B."/>
            <person name="Zhang L."/>
            <person name="Hu X."/>
            <person name="Sun X."/>
            <person name="Wang J."/>
            <person name="Zhao C."/>
            <person name="Wang Y."/>
            <person name="Wang D."/>
            <person name="Huang X."/>
            <person name="Wang R."/>
            <person name="Lv J."/>
            <person name="Li Y."/>
            <person name="Zhang Z."/>
            <person name="Liu B."/>
            <person name="Lu W."/>
            <person name="Hui Y."/>
            <person name="Liang J."/>
            <person name="Zhou Z."/>
            <person name="Hou R."/>
            <person name="Li X."/>
            <person name="Liu Y."/>
            <person name="Li H."/>
            <person name="Ning X."/>
            <person name="Lin Y."/>
            <person name="Zhao L."/>
            <person name="Xing Q."/>
            <person name="Dou J."/>
            <person name="Li Y."/>
            <person name="Mao J."/>
            <person name="Guo H."/>
            <person name="Dou H."/>
            <person name="Li T."/>
            <person name="Mu C."/>
            <person name="Jiang W."/>
            <person name="Fu Q."/>
            <person name="Fu X."/>
            <person name="Miao Y."/>
            <person name="Liu J."/>
            <person name="Yu Q."/>
            <person name="Li R."/>
            <person name="Liao H."/>
            <person name="Li X."/>
            <person name="Kong Y."/>
            <person name="Jiang Z."/>
            <person name="Chourrout D."/>
            <person name="Li R."/>
            <person name="Bao Z."/>
        </authorList>
    </citation>
    <scope>NUCLEOTIDE SEQUENCE [LARGE SCALE GENOMIC DNA]</scope>
    <source>
        <strain evidence="2 3">PY_sf001</strain>
    </source>
</reference>
<accession>A0A210Q544</accession>
<dbReference type="OrthoDB" id="6363454at2759"/>
<dbReference type="AlphaFoldDB" id="A0A210Q544"/>
<dbReference type="GO" id="GO:0006869">
    <property type="term" value="P:lipid transport"/>
    <property type="evidence" value="ECO:0007669"/>
    <property type="project" value="InterPro"/>
</dbReference>
<dbReference type="PANTHER" id="PTHR14096">
    <property type="entry name" value="APOLIPOPROTEIN L"/>
    <property type="match status" value="1"/>
</dbReference>
<name>A0A210Q544_MIZYE</name>
<dbReference type="PANTHER" id="PTHR14096:SF28">
    <property type="entry name" value="APOLIPOPROTEIN L, 1-RELATED"/>
    <property type="match status" value="1"/>
</dbReference>
<dbReference type="GO" id="GO:0008289">
    <property type="term" value="F:lipid binding"/>
    <property type="evidence" value="ECO:0007669"/>
    <property type="project" value="InterPro"/>
</dbReference>
<dbReference type="Proteomes" id="UP000242188">
    <property type="component" value="Unassembled WGS sequence"/>
</dbReference>
<sequence length="222" mass="24108">MSDNIANFHVWLDARNEHIKLLRKLAAELDEVQKWLDIAKIVSTAASIVSGVGSVVCFALAVPTGGISVIPGYIVGGSGACNLGISIGADVFEKKTEKDLMKKVQNALDKDRRESVVVKKKDISNIQMARTCHERVSAVNTDINIVAKLAKNKARKELPANVSKYAARVGCVLNLLILPLDISILVKTSIKAKNGSTHEEATKIRGIIKQLEDERDQRVNGS</sequence>